<dbReference type="GO" id="GO:0003677">
    <property type="term" value="F:DNA binding"/>
    <property type="evidence" value="ECO:0007669"/>
    <property type="project" value="UniProtKB-KW"/>
</dbReference>
<dbReference type="Pfam" id="PF01047">
    <property type="entry name" value="MarR"/>
    <property type="match status" value="1"/>
</dbReference>
<dbReference type="AlphaFoldDB" id="A0A1I5QU44"/>
<dbReference type="Proteomes" id="UP000242243">
    <property type="component" value="Unassembled WGS sequence"/>
</dbReference>
<evidence type="ECO:0000313" key="6">
    <source>
        <dbReference type="EMBL" id="SFP49607.1"/>
    </source>
</evidence>
<reference evidence="6 7" key="1">
    <citation type="submission" date="2016-10" db="EMBL/GenBank/DDBJ databases">
        <authorList>
            <person name="de Groot N.N."/>
        </authorList>
    </citation>
    <scope>NUCLEOTIDE SEQUENCE [LARGE SCALE GENOMIC DNA]</scope>
    <source>
        <strain evidence="6 7">DSM 17073</strain>
    </source>
</reference>
<dbReference type="InterPro" id="IPR036390">
    <property type="entry name" value="WH_DNA-bd_sf"/>
</dbReference>
<dbReference type="PANTHER" id="PTHR42756">
    <property type="entry name" value="TRANSCRIPTIONAL REGULATOR, MARR"/>
    <property type="match status" value="1"/>
</dbReference>
<dbReference type="SMART" id="SM00347">
    <property type="entry name" value="HTH_MARR"/>
    <property type="match status" value="1"/>
</dbReference>
<evidence type="ECO:0000256" key="3">
    <source>
        <dbReference type="ARBA" id="ARBA00023163"/>
    </source>
</evidence>
<keyword evidence="8" id="KW-1185">Reference proteome</keyword>
<evidence type="ECO:0000256" key="1">
    <source>
        <dbReference type="ARBA" id="ARBA00023015"/>
    </source>
</evidence>
<keyword evidence="2 6" id="KW-0238">DNA-binding</keyword>
<dbReference type="InterPro" id="IPR000835">
    <property type="entry name" value="HTH_MarR-typ"/>
</dbReference>
<protein>
    <submittedName>
        <fullName evidence="6">DNA-binding transcriptional regulator, MarR family</fullName>
    </submittedName>
    <submittedName>
        <fullName evidence="5">MarR family transcriptional regulator</fullName>
    </submittedName>
</protein>
<feature type="domain" description="HTH marR-type" evidence="4">
    <location>
        <begin position="1"/>
        <end position="135"/>
    </location>
</feature>
<proteinExistence type="predicted"/>
<dbReference type="OrthoDB" id="3237509at2"/>
<dbReference type="PANTHER" id="PTHR42756:SF1">
    <property type="entry name" value="TRANSCRIPTIONAL REPRESSOR OF EMRAB OPERON"/>
    <property type="match status" value="1"/>
</dbReference>
<evidence type="ECO:0000313" key="5">
    <source>
        <dbReference type="EMBL" id="GEM01918.1"/>
    </source>
</evidence>
<keyword evidence="1" id="KW-0805">Transcription regulation</keyword>
<reference evidence="5 8" key="2">
    <citation type="submission" date="2019-07" db="EMBL/GenBank/DDBJ databases">
        <title>Whole genome shotgun sequence of Halolactibacillus halophilus NBRC 100868.</title>
        <authorList>
            <person name="Hosoyama A."/>
            <person name="Uohara A."/>
            <person name="Ohji S."/>
            <person name="Ichikawa N."/>
        </authorList>
    </citation>
    <scope>NUCLEOTIDE SEQUENCE [LARGE SCALE GENOMIC DNA]</scope>
    <source>
        <strain evidence="5 8">NBRC 100868</strain>
    </source>
</reference>
<dbReference type="EMBL" id="BJWI01000019">
    <property type="protein sequence ID" value="GEM01918.1"/>
    <property type="molecule type" value="Genomic_DNA"/>
</dbReference>
<dbReference type="Proteomes" id="UP000321547">
    <property type="component" value="Unassembled WGS sequence"/>
</dbReference>
<sequence length="147" mass="16431">MNYRKLADELLGIQLMMTRLHSEVGSTKHVQGEKGVLIYLDHTQEQTTPTQIAEFLGVTTARTASILNSLEKKGVIARSMDPRDRRKIIVEITEKGKGISKEGKNTAITNVSEILEALGEKDASEYVRIMTRIVTYLENEKEGSPID</sequence>
<dbReference type="PRINTS" id="PR00598">
    <property type="entry name" value="HTHMARR"/>
</dbReference>
<evidence type="ECO:0000313" key="7">
    <source>
        <dbReference type="Proteomes" id="UP000242243"/>
    </source>
</evidence>
<evidence type="ECO:0000313" key="8">
    <source>
        <dbReference type="Proteomes" id="UP000321547"/>
    </source>
</evidence>
<evidence type="ECO:0000256" key="2">
    <source>
        <dbReference type="ARBA" id="ARBA00023125"/>
    </source>
</evidence>
<name>A0A1I5QU44_9BACI</name>
<organism evidence="6 7">
    <name type="scientific">Halolactibacillus halophilus</name>
    <dbReference type="NCBI Taxonomy" id="306540"/>
    <lineage>
        <taxon>Bacteria</taxon>
        <taxon>Bacillati</taxon>
        <taxon>Bacillota</taxon>
        <taxon>Bacilli</taxon>
        <taxon>Bacillales</taxon>
        <taxon>Bacillaceae</taxon>
        <taxon>Halolactibacillus</taxon>
    </lineage>
</organism>
<gene>
    <name evidence="5" type="ORF">HHA03_14500</name>
    <name evidence="6" type="ORF">SAMN05421839_12432</name>
</gene>
<evidence type="ECO:0000259" key="4">
    <source>
        <dbReference type="PROSITE" id="PS50995"/>
    </source>
</evidence>
<dbReference type="PROSITE" id="PS50995">
    <property type="entry name" value="HTH_MARR_2"/>
    <property type="match status" value="1"/>
</dbReference>
<dbReference type="InterPro" id="IPR036388">
    <property type="entry name" value="WH-like_DNA-bd_sf"/>
</dbReference>
<dbReference type="EMBL" id="FOXC01000024">
    <property type="protein sequence ID" value="SFP49607.1"/>
    <property type="molecule type" value="Genomic_DNA"/>
</dbReference>
<dbReference type="GO" id="GO:0003700">
    <property type="term" value="F:DNA-binding transcription factor activity"/>
    <property type="evidence" value="ECO:0007669"/>
    <property type="project" value="InterPro"/>
</dbReference>
<accession>A0A1I5QU44</accession>
<dbReference type="RefSeq" id="WP_089832564.1">
    <property type="nucleotide sequence ID" value="NZ_BJWI01000019.1"/>
</dbReference>
<dbReference type="SUPFAM" id="SSF46785">
    <property type="entry name" value="Winged helix' DNA-binding domain"/>
    <property type="match status" value="1"/>
</dbReference>
<keyword evidence="3" id="KW-0804">Transcription</keyword>
<dbReference type="Gene3D" id="1.10.10.10">
    <property type="entry name" value="Winged helix-like DNA-binding domain superfamily/Winged helix DNA-binding domain"/>
    <property type="match status" value="1"/>
</dbReference>
<dbReference type="STRING" id="306540.SAMN05421839_12432"/>